<evidence type="ECO:0000313" key="1">
    <source>
        <dbReference type="EMBL" id="KAI0060244.1"/>
    </source>
</evidence>
<evidence type="ECO:0000313" key="2">
    <source>
        <dbReference type="Proteomes" id="UP000814140"/>
    </source>
</evidence>
<name>A0ACB8SUV5_9AGAM</name>
<gene>
    <name evidence="1" type="ORF">BV25DRAFT_1807634</name>
</gene>
<sequence length="251" mass="28959">STHNQRIERLWVDVGIQFARRWRGFFTRLEQVHGLNRKNPHHLWLLHQLFLPLINADCDQFRNEWNHHAIRGSQTRDQTPADIRFLAAVERGTYKEVDEYQDVHPDLLNRYYGVSGVPRFRAPGQTGAGHPPDEDIEALVAADQAANIRHEPIKVARHTSPFSLDELEQGFWDVYAEVQASGIVPSGMMLRDSEWDDGEYPTFEDITVGIRTRKTMSVALPREVWYPRALAWCQALHLMADVLVTVDLEDL</sequence>
<dbReference type="Proteomes" id="UP000814140">
    <property type="component" value="Unassembled WGS sequence"/>
</dbReference>
<accession>A0ACB8SUV5</accession>
<proteinExistence type="predicted"/>
<dbReference type="EMBL" id="MU277220">
    <property type="protein sequence ID" value="KAI0060244.1"/>
    <property type="molecule type" value="Genomic_DNA"/>
</dbReference>
<organism evidence="1 2">
    <name type="scientific">Artomyces pyxidatus</name>
    <dbReference type="NCBI Taxonomy" id="48021"/>
    <lineage>
        <taxon>Eukaryota</taxon>
        <taxon>Fungi</taxon>
        <taxon>Dikarya</taxon>
        <taxon>Basidiomycota</taxon>
        <taxon>Agaricomycotina</taxon>
        <taxon>Agaricomycetes</taxon>
        <taxon>Russulales</taxon>
        <taxon>Auriscalpiaceae</taxon>
        <taxon>Artomyces</taxon>
    </lineage>
</organism>
<protein>
    <submittedName>
        <fullName evidence="1">Uncharacterized protein</fullName>
    </submittedName>
</protein>
<feature type="non-terminal residue" evidence="1">
    <location>
        <position position="1"/>
    </location>
</feature>
<reference evidence="1" key="1">
    <citation type="submission" date="2021-03" db="EMBL/GenBank/DDBJ databases">
        <authorList>
            <consortium name="DOE Joint Genome Institute"/>
            <person name="Ahrendt S."/>
            <person name="Looney B.P."/>
            <person name="Miyauchi S."/>
            <person name="Morin E."/>
            <person name="Drula E."/>
            <person name="Courty P.E."/>
            <person name="Chicoki N."/>
            <person name="Fauchery L."/>
            <person name="Kohler A."/>
            <person name="Kuo A."/>
            <person name="Labutti K."/>
            <person name="Pangilinan J."/>
            <person name="Lipzen A."/>
            <person name="Riley R."/>
            <person name="Andreopoulos W."/>
            <person name="He G."/>
            <person name="Johnson J."/>
            <person name="Barry K.W."/>
            <person name="Grigoriev I.V."/>
            <person name="Nagy L."/>
            <person name="Hibbett D."/>
            <person name="Henrissat B."/>
            <person name="Matheny P.B."/>
            <person name="Labbe J."/>
            <person name="Martin F."/>
        </authorList>
    </citation>
    <scope>NUCLEOTIDE SEQUENCE</scope>
    <source>
        <strain evidence="1">HHB10654</strain>
    </source>
</reference>
<keyword evidence="2" id="KW-1185">Reference proteome</keyword>
<comment type="caution">
    <text evidence="1">The sequence shown here is derived from an EMBL/GenBank/DDBJ whole genome shotgun (WGS) entry which is preliminary data.</text>
</comment>
<reference evidence="1" key="2">
    <citation type="journal article" date="2022" name="New Phytol.">
        <title>Evolutionary transition to the ectomycorrhizal habit in the genomes of a hyperdiverse lineage of mushroom-forming fungi.</title>
        <authorList>
            <person name="Looney B."/>
            <person name="Miyauchi S."/>
            <person name="Morin E."/>
            <person name="Drula E."/>
            <person name="Courty P.E."/>
            <person name="Kohler A."/>
            <person name="Kuo A."/>
            <person name="LaButti K."/>
            <person name="Pangilinan J."/>
            <person name="Lipzen A."/>
            <person name="Riley R."/>
            <person name="Andreopoulos W."/>
            <person name="He G."/>
            <person name="Johnson J."/>
            <person name="Nolan M."/>
            <person name="Tritt A."/>
            <person name="Barry K.W."/>
            <person name="Grigoriev I.V."/>
            <person name="Nagy L.G."/>
            <person name="Hibbett D."/>
            <person name="Henrissat B."/>
            <person name="Matheny P.B."/>
            <person name="Labbe J."/>
            <person name="Martin F.M."/>
        </authorList>
    </citation>
    <scope>NUCLEOTIDE SEQUENCE</scope>
    <source>
        <strain evidence="1">HHB10654</strain>
    </source>
</reference>